<dbReference type="GO" id="GO:0008199">
    <property type="term" value="F:ferric iron binding"/>
    <property type="evidence" value="ECO:0007669"/>
    <property type="project" value="InterPro"/>
</dbReference>
<dbReference type="PIRSF" id="PIRSF005900">
    <property type="entry name" value="Dps"/>
    <property type="match status" value="1"/>
</dbReference>
<dbReference type="RefSeq" id="WP_207762012.1">
    <property type="nucleotide sequence ID" value="NZ_FYEH01000006.1"/>
</dbReference>
<dbReference type="InterPro" id="IPR008331">
    <property type="entry name" value="Ferritin_DPS_dom"/>
</dbReference>
<feature type="region of interest" description="Disordered" evidence="3">
    <location>
        <begin position="1"/>
        <end position="26"/>
    </location>
</feature>
<dbReference type="SUPFAM" id="SSF47240">
    <property type="entry name" value="Ferritin-like"/>
    <property type="match status" value="1"/>
</dbReference>
<dbReference type="EMBL" id="FYEH01000006">
    <property type="protein sequence ID" value="SNB68417.1"/>
    <property type="molecule type" value="Genomic_DNA"/>
</dbReference>
<protein>
    <submittedName>
        <fullName evidence="5">Starvation-inducible DNA-binding protein</fullName>
    </submittedName>
</protein>
<dbReference type="NCBIfam" id="NF006975">
    <property type="entry name" value="PRK09448.1"/>
    <property type="match status" value="1"/>
</dbReference>
<name>A0A212R8D4_9PROT</name>
<gene>
    <name evidence="5" type="ORF">SAMN07250955_106188</name>
</gene>
<dbReference type="PRINTS" id="PR01346">
    <property type="entry name" value="HELNAPAPROT"/>
</dbReference>
<feature type="domain" description="Ferritin/DPS" evidence="4">
    <location>
        <begin position="35"/>
        <end position="176"/>
    </location>
</feature>
<evidence type="ECO:0000313" key="6">
    <source>
        <dbReference type="Proteomes" id="UP000197065"/>
    </source>
</evidence>
<dbReference type="PANTHER" id="PTHR42932">
    <property type="entry name" value="GENERAL STRESS PROTEIN 20U"/>
    <property type="match status" value="1"/>
</dbReference>
<evidence type="ECO:0000256" key="2">
    <source>
        <dbReference type="RuleBase" id="RU003875"/>
    </source>
</evidence>
<dbReference type="Gene3D" id="1.20.1260.10">
    <property type="match status" value="1"/>
</dbReference>
<dbReference type="PANTHER" id="PTHR42932:SF3">
    <property type="entry name" value="DNA PROTECTION DURING STARVATION PROTEIN"/>
    <property type="match status" value="1"/>
</dbReference>
<dbReference type="InterPro" id="IPR002177">
    <property type="entry name" value="DPS_DNA-bd"/>
</dbReference>
<keyword evidence="5" id="KW-0238">DNA-binding</keyword>
<reference evidence="5 6" key="1">
    <citation type="submission" date="2017-06" db="EMBL/GenBank/DDBJ databases">
        <authorList>
            <person name="Kim H.J."/>
            <person name="Triplett B.A."/>
        </authorList>
    </citation>
    <scope>NUCLEOTIDE SEQUENCE [LARGE SCALE GENOMIC DNA]</scope>
    <source>
        <strain evidence="5 6">B29T1</strain>
    </source>
</reference>
<evidence type="ECO:0000259" key="4">
    <source>
        <dbReference type="Pfam" id="PF00210"/>
    </source>
</evidence>
<evidence type="ECO:0000256" key="3">
    <source>
        <dbReference type="SAM" id="MobiDB-lite"/>
    </source>
</evidence>
<keyword evidence="6" id="KW-1185">Reference proteome</keyword>
<dbReference type="AlphaFoldDB" id="A0A212R8D4"/>
<sequence>MATAKKPADLKSQGDGARMHATRNNTTSNAKTVSIDLLSKRLADGIDLSLTIKQAHWNLKGPQFIGIHEMLDGFRDEMDDFNDKVAERIAQLGGTAKGTVQAVSASTALDPYPTDIYAIADHLAALIDRFAAYANAVRQNIDETDEAGDPGTADLFTEISRGVDKQLWFLEAHVQEPTGKLRDGNKA</sequence>
<evidence type="ECO:0000313" key="5">
    <source>
        <dbReference type="EMBL" id="SNB68417.1"/>
    </source>
</evidence>
<proteinExistence type="inferred from homology"/>
<dbReference type="Proteomes" id="UP000197065">
    <property type="component" value="Unassembled WGS sequence"/>
</dbReference>
<comment type="similarity">
    <text evidence="1 2">Belongs to the Dps family.</text>
</comment>
<evidence type="ECO:0000256" key="1">
    <source>
        <dbReference type="ARBA" id="ARBA00009497"/>
    </source>
</evidence>
<accession>A0A212R8D4</accession>
<dbReference type="InterPro" id="IPR009078">
    <property type="entry name" value="Ferritin-like_SF"/>
</dbReference>
<dbReference type="CDD" id="cd01043">
    <property type="entry name" value="DPS"/>
    <property type="match status" value="1"/>
</dbReference>
<dbReference type="GO" id="GO:0003677">
    <property type="term" value="F:DNA binding"/>
    <property type="evidence" value="ECO:0007669"/>
    <property type="project" value="UniProtKB-KW"/>
</dbReference>
<dbReference type="InterPro" id="IPR012347">
    <property type="entry name" value="Ferritin-like"/>
</dbReference>
<dbReference type="Pfam" id="PF00210">
    <property type="entry name" value="Ferritin"/>
    <property type="match status" value="1"/>
</dbReference>
<organism evidence="5 6">
    <name type="scientific">Arboricoccus pini</name>
    <dbReference type="NCBI Taxonomy" id="1963835"/>
    <lineage>
        <taxon>Bacteria</taxon>
        <taxon>Pseudomonadati</taxon>
        <taxon>Pseudomonadota</taxon>
        <taxon>Alphaproteobacteria</taxon>
        <taxon>Geminicoccales</taxon>
        <taxon>Geminicoccaceae</taxon>
        <taxon>Arboricoccus</taxon>
    </lineage>
</organism>